<dbReference type="Gene3D" id="2.60.120.10">
    <property type="entry name" value="Jelly Rolls"/>
    <property type="match status" value="1"/>
</dbReference>
<dbReference type="RefSeq" id="WP_107244986.1">
    <property type="nucleotide sequence ID" value="NZ_PYMJ01000034.1"/>
</dbReference>
<evidence type="ECO:0000259" key="4">
    <source>
        <dbReference type="PROSITE" id="PS01124"/>
    </source>
</evidence>
<dbReference type="PANTHER" id="PTHR43280">
    <property type="entry name" value="ARAC-FAMILY TRANSCRIPTIONAL REGULATOR"/>
    <property type="match status" value="1"/>
</dbReference>
<dbReference type="GO" id="GO:0003700">
    <property type="term" value="F:DNA-binding transcription factor activity"/>
    <property type="evidence" value="ECO:0007669"/>
    <property type="project" value="InterPro"/>
</dbReference>
<gene>
    <name evidence="5" type="ORF">C9J12_23685</name>
</gene>
<protein>
    <submittedName>
        <fullName evidence="5">AraC family transcriptional regulator</fullName>
    </submittedName>
</protein>
<dbReference type="InterPro" id="IPR014710">
    <property type="entry name" value="RmlC-like_jellyroll"/>
</dbReference>
<keyword evidence="3" id="KW-0804">Transcription</keyword>
<dbReference type="Pfam" id="PF02311">
    <property type="entry name" value="AraC_binding"/>
    <property type="match status" value="1"/>
</dbReference>
<dbReference type="InterPro" id="IPR003313">
    <property type="entry name" value="AraC-bd"/>
</dbReference>
<dbReference type="Pfam" id="PF12833">
    <property type="entry name" value="HTH_18"/>
    <property type="match status" value="1"/>
</dbReference>
<dbReference type="Gene3D" id="1.10.10.60">
    <property type="entry name" value="Homeodomain-like"/>
    <property type="match status" value="1"/>
</dbReference>
<evidence type="ECO:0000256" key="1">
    <source>
        <dbReference type="ARBA" id="ARBA00023015"/>
    </source>
</evidence>
<dbReference type="SUPFAM" id="SSF51215">
    <property type="entry name" value="Regulatory protein AraC"/>
    <property type="match status" value="1"/>
</dbReference>
<dbReference type="Proteomes" id="UP000240987">
    <property type="component" value="Unassembled WGS sequence"/>
</dbReference>
<evidence type="ECO:0000256" key="2">
    <source>
        <dbReference type="ARBA" id="ARBA00023125"/>
    </source>
</evidence>
<dbReference type="SMART" id="SM00342">
    <property type="entry name" value="HTH_ARAC"/>
    <property type="match status" value="1"/>
</dbReference>
<sequence length="296" mass="33966">MIVINKDIPAVLLNDVSVNLELSFNTIATFYQQRDQLYIGKPHRLRFSALVYITQGEGYHFIDYKRYQLKPGTLLTLGKHQVHHFSEHCSVEGYVISFSNEFLHSGGDDPYQEVMATAVEEVNCITETADNLGGLFDQIDQEYHREGSSYKDEIIRNLMRALMLKEIVPNYQALCNNTSLCQKNINYHALKKHIETVFSQRPSVGDLAKTMGKSIKQLDKIAKDYSGRSVKELIDDRILLEAKRLLAFSQYSILDISLQLGFKEATNMTKFFRRHTSLTPKDFRDLCRTNVAKRVG</sequence>
<dbReference type="AlphaFoldDB" id="A0A2T3J903"/>
<dbReference type="InterPro" id="IPR009057">
    <property type="entry name" value="Homeodomain-like_sf"/>
</dbReference>
<name>A0A2T3J903_9GAMM</name>
<keyword evidence="1" id="KW-0805">Transcription regulation</keyword>
<dbReference type="EMBL" id="PYMJ01000034">
    <property type="protein sequence ID" value="PSU45236.1"/>
    <property type="molecule type" value="Genomic_DNA"/>
</dbReference>
<dbReference type="InterPro" id="IPR018060">
    <property type="entry name" value="HTH_AraC"/>
</dbReference>
<accession>A0A2T3J903</accession>
<dbReference type="SUPFAM" id="SSF46689">
    <property type="entry name" value="Homeodomain-like"/>
    <property type="match status" value="1"/>
</dbReference>
<evidence type="ECO:0000313" key="6">
    <source>
        <dbReference type="Proteomes" id="UP000240987"/>
    </source>
</evidence>
<dbReference type="OrthoDB" id="9814125at2"/>
<dbReference type="PANTHER" id="PTHR43280:SF32">
    <property type="entry name" value="TRANSCRIPTIONAL REGULATORY PROTEIN"/>
    <property type="match status" value="1"/>
</dbReference>
<evidence type="ECO:0000256" key="3">
    <source>
        <dbReference type="ARBA" id="ARBA00023163"/>
    </source>
</evidence>
<dbReference type="InterPro" id="IPR037923">
    <property type="entry name" value="HTH-like"/>
</dbReference>
<dbReference type="PROSITE" id="PS01124">
    <property type="entry name" value="HTH_ARAC_FAMILY_2"/>
    <property type="match status" value="1"/>
</dbReference>
<proteinExistence type="predicted"/>
<reference evidence="5 6" key="1">
    <citation type="submission" date="2018-01" db="EMBL/GenBank/DDBJ databases">
        <title>Whole genome sequencing of Histamine producing bacteria.</title>
        <authorList>
            <person name="Butler K."/>
        </authorList>
    </citation>
    <scope>NUCLEOTIDE SEQUENCE [LARGE SCALE GENOMIC DNA]</scope>
    <source>
        <strain evidence="5 6">JCM 12947</strain>
    </source>
</reference>
<keyword evidence="2" id="KW-0238">DNA-binding</keyword>
<keyword evidence="6" id="KW-1185">Reference proteome</keyword>
<dbReference type="GO" id="GO:0043565">
    <property type="term" value="F:sequence-specific DNA binding"/>
    <property type="evidence" value="ECO:0007669"/>
    <property type="project" value="InterPro"/>
</dbReference>
<feature type="domain" description="HTH araC/xylS-type" evidence="4">
    <location>
        <begin position="188"/>
        <end position="286"/>
    </location>
</feature>
<organism evidence="5 6">
    <name type="scientific">Photobacterium frigidiphilum</name>
    <dbReference type="NCBI Taxonomy" id="264736"/>
    <lineage>
        <taxon>Bacteria</taxon>
        <taxon>Pseudomonadati</taxon>
        <taxon>Pseudomonadota</taxon>
        <taxon>Gammaproteobacteria</taxon>
        <taxon>Vibrionales</taxon>
        <taxon>Vibrionaceae</taxon>
        <taxon>Photobacterium</taxon>
    </lineage>
</organism>
<comment type="caution">
    <text evidence="5">The sequence shown here is derived from an EMBL/GenBank/DDBJ whole genome shotgun (WGS) entry which is preliminary data.</text>
</comment>
<evidence type="ECO:0000313" key="5">
    <source>
        <dbReference type="EMBL" id="PSU45236.1"/>
    </source>
</evidence>